<proteinExistence type="predicted"/>
<dbReference type="SMART" id="SM00198">
    <property type="entry name" value="SCP"/>
    <property type="match status" value="1"/>
</dbReference>
<dbReference type="PRINTS" id="PR00837">
    <property type="entry name" value="V5TPXLIKE"/>
</dbReference>
<evidence type="ECO:0000313" key="6">
    <source>
        <dbReference type="Proteomes" id="UP000019376"/>
    </source>
</evidence>
<accession>S7ZFW7</accession>
<evidence type="ECO:0000259" key="4">
    <source>
        <dbReference type="SMART" id="SM00198"/>
    </source>
</evidence>
<dbReference type="Gene3D" id="3.40.33.10">
    <property type="entry name" value="CAP"/>
    <property type="match status" value="1"/>
</dbReference>
<evidence type="ECO:0000256" key="2">
    <source>
        <dbReference type="SAM" id="Phobius"/>
    </source>
</evidence>
<dbReference type="AlphaFoldDB" id="S7ZFW7"/>
<dbReference type="InterPro" id="IPR014044">
    <property type="entry name" value="CAP_dom"/>
</dbReference>
<dbReference type="Proteomes" id="UP000019376">
    <property type="component" value="Unassembled WGS sequence"/>
</dbReference>
<dbReference type="EMBL" id="KB644412">
    <property type="protein sequence ID" value="EPS29575.1"/>
    <property type="molecule type" value="Genomic_DNA"/>
</dbReference>
<evidence type="ECO:0000313" key="5">
    <source>
        <dbReference type="EMBL" id="EPS29575.1"/>
    </source>
</evidence>
<gene>
    <name evidence="5" type="ORF">PDE_04525</name>
</gene>
<dbReference type="InterPro" id="IPR018244">
    <property type="entry name" value="Allrgn_V5/Tpx1_CS"/>
</dbReference>
<keyword evidence="2" id="KW-0812">Transmembrane</keyword>
<dbReference type="HOGENOM" id="CLU_035730_6_2_1"/>
<protein>
    <recommendedName>
        <fullName evidence="4">SCP domain-containing protein</fullName>
    </recommendedName>
</protein>
<feature type="signal peptide" evidence="3">
    <location>
        <begin position="1"/>
        <end position="29"/>
    </location>
</feature>
<dbReference type="InterPro" id="IPR001283">
    <property type="entry name" value="CRISP-related"/>
</dbReference>
<dbReference type="SUPFAM" id="SSF55797">
    <property type="entry name" value="PR-1-like"/>
    <property type="match status" value="1"/>
</dbReference>
<feature type="region of interest" description="Disordered" evidence="1">
    <location>
        <begin position="227"/>
        <end position="253"/>
    </location>
</feature>
<dbReference type="eggNOG" id="KOG3017">
    <property type="taxonomic scope" value="Eukaryota"/>
</dbReference>
<keyword evidence="3" id="KW-0732">Signal</keyword>
<keyword evidence="2" id="KW-1133">Transmembrane helix</keyword>
<dbReference type="PROSITE" id="PS01009">
    <property type="entry name" value="CRISP_1"/>
    <property type="match status" value="1"/>
</dbReference>
<reference evidence="5 6" key="1">
    <citation type="journal article" date="2013" name="PLoS ONE">
        <title>Genomic and secretomic analyses reveal unique features of the lignocellulolytic enzyme system of Penicillium decumbens.</title>
        <authorList>
            <person name="Liu G."/>
            <person name="Zhang L."/>
            <person name="Wei X."/>
            <person name="Zou G."/>
            <person name="Qin Y."/>
            <person name="Ma L."/>
            <person name="Li J."/>
            <person name="Zheng H."/>
            <person name="Wang S."/>
            <person name="Wang C."/>
            <person name="Xun L."/>
            <person name="Zhao G.-P."/>
            <person name="Zhou Z."/>
            <person name="Qu Y."/>
        </authorList>
    </citation>
    <scope>NUCLEOTIDE SEQUENCE [LARGE SCALE GENOMIC DNA]</scope>
    <source>
        <strain evidence="6">114-2 / CGMCC 5302</strain>
    </source>
</reference>
<keyword evidence="2" id="KW-0472">Membrane</keyword>
<sequence length="280" mass="31140">MIPTLRIWRCRTLLQLLVLTCHILTDVMAEVNTVTVYNTVQQTTVAEATPTAPKPASYTSLEVFHDTMLRVTNDFRKLHEAKPLTWNDELADYSRKWAEGCLWKHSDGPYGENLAFGYPNASAAVDAWADEVKYYNFKKPTGFTEETGHFTQLVWQSTTEVGCAAVNCGYGKDKRSVQRGKIDSRAERLLPRDDEGDTRAQGWFVVCEYKPPGNIVGEDDKYFKENVKPANQSSASASTTASDSQATGGTMAKAAGSPRSWIWTTLVAWTVIVVGMSLYS</sequence>
<organism evidence="5 6">
    <name type="scientific">Penicillium oxalicum (strain 114-2 / CGMCC 5302)</name>
    <name type="common">Penicillium decumbens</name>
    <dbReference type="NCBI Taxonomy" id="933388"/>
    <lineage>
        <taxon>Eukaryota</taxon>
        <taxon>Fungi</taxon>
        <taxon>Dikarya</taxon>
        <taxon>Ascomycota</taxon>
        <taxon>Pezizomycotina</taxon>
        <taxon>Eurotiomycetes</taxon>
        <taxon>Eurotiomycetidae</taxon>
        <taxon>Eurotiales</taxon>
        <taxon>Aspergillaceae</taxon>
        <taxon>Penicillium</taxon>
    </lineage>
</organism>
<keyword evidence="6" id="KW-1185">Reference proteome</keyword>
<name>S7ZFW7_PENO1</name>
<evidence type="ECO:0000256" key="1">
    <source>
        <dbReference type="SAM" id="MobiDB-lite"/>
    </source>
</evidence>
<dbReference type="PhylomeDB" id="S7ZFW7"/>
<dbReference type="Pfam" id="PF00188">
    <property type="entry name" value="CAP"/>
    <property type="match status" value="1"/>
</dbReference>
<feature type="compositionally biased region" description="Low complexity" evidence="1">
    <location>
        <begin position="232"/>
        <end position="250"/>
    </location>
</feature>
<evidence type="ECO:0000256" key="3">
    <source>
        <dbReference type="SAM" id="SignalP"/>
    </source>
</evidence>
<dbReference type="STRING" id="933388.S7ZFW7"/>
<feature type="chain" id="PRO_5004547349" description="SCP domain-containing protein" evidence="3">
    <location>
        <begin position="30"/>
        <end position="280"/>
    </location>
</feature>
<feature type="transmembrane region" description="Helical" evidence="2">
    <location>
        <begin position="261"/>
        <end position="279"/>
    </location>
</feature>
<dbReference type="GO" id="GO:0005576">
    <property type="term" value="C:extracellular region"/>
    <property type="evidence" value="ECO:0007669"/>
    <property type="project" value="InterPro"/>
</dbReference>
<feature type="domain" description="SCP" evidence="4">
    <location>
        <begin position="63"/>
        <end position="217"/>
    </location>
</feature>
<dbReference type="PANTHER" id="PTHR10334">
    <property type="entry name" value="CYSTEINE-RICH SECRETORY PROTEIN-RELATED"/>
    <property type="match status" value="1"/>
</dbReference>
<dbReference type="OrthoDB" id="337038at2759"/>
<dbReference type="InterPro" id="IPR035940">
    <property type="entry name" value="CAP_sf"/>
</dbReference>